<gene>
    <name evidence="3" type="ORF">GCM10011274_11630</name>
</gene>
<dbReference type="InterPro" id="IPR054098">
    <property type="entry name" value="NGO1945-like_C"/>
</dbReference>
<dbReference type="InterPro" id="IPR018640">
    <property type="entry name" value="DUF2063"/>
</dbReference>
<feature type="domain" description="Putative DNA-binding" evidence="1">
    <location>
        <begin position="7"/>
        <end position="92"/>
    </location>
</feature>
<organism evidence="3 4">
    <name type="scientific">Paraglaciecola chathamensis</name>
    <dbReference type="NCBI Taxonomy" id="368405"/>
    <lineage>
        <taxon>Bacteria</taxon>
        <taxon>Pseudomonadati</taxon>
        <taxon>Pseudomonadota</taxon>
        <taxon>Gammaproteobacteria</taxon>
        <taxon>Alteromonadales</taxon>
        <taxon>Alteromonadaceae</taxon>
        <taxon>Paraglaciecola</taxon>
    </lineage>
</organism>
<proteinExistence type="predicted"/>
<dbReference type="RefSeq" id="WP_191865567.1">
    <property type="nucleotide sequence ID" value="NZ_BMZC01000003.1"/>
</dbReference>
<reference evidence="3" key="2">
    <citation type="submission" date="2020-09" db="EMBL/GenBank/DDBJ databases">
        <authorList>
            <person name="Sun Q."/>
            <person name="Kim S."/>
        </authorList>
    </citation>
    <scope>NUCLEOTIDE SEQUENCE</scope>
    <source>
        <strain evidence="3">KCTC 32337</strain>
    </source>
</reference>
<feature type="domain" description="NGO1945-like C-terminal" evidence="2">
    <location>
        <begin position="146"/>
        <end position="241"/>
    </location>
</feature>
<dbReference type="AlphaFoldDB" id="A0A8H9I899"/>
<dbReference type="Proteomes" id="UP000622604">
    <property type="component" value="Unassembled WGS sequence"/>
</dbReference>
<evidence type="ECO:0000259" key="1">
    <source>
        <dbReference type="Pfam" id="PF09836"/>
    </source>
</evidence>
<sequence length="253" mass="29447">MYDFQKTQLAFIDHLKDPDNNPFSHDIEPRRMAIYRDLFFNNIKGFLSSGFPVLESLYTTKQWNALARQFFAEHECRSPYFTDISKEFVEYLSNEYERQDHDPIFMAELAHYEWMELAVSIRKLTQTQIESQAWDTSQPVSDVQLSPLASVVSYQFPVHQISKDYQPSEAGEPVYLVIHRDSDDQVDFTLITAMTAHLLVTIENNTHLSFESLHQSMIESLPQLEAEQVVQGVNQIVQQMLDEQILLPYSISE</sequence>
<dbReference type="EMBL" id="BMZC01000003">
    <property type="protein sequence ID" value="GGZ55230.1"/>
    <property type="molecule type" value="Genomic_DNA"/>
</dbReference>
<accession>A0A8H9I899</accession>
<reference evidence="3" key="1">
    <citation type="journal article" date="2014" name="Int. J. Syst. Evol. Microbiol.">
        <title>Complete genome sequence of Corynebacterium casei LMG S-19264T (=DSM 44701T), isolated from a smear-ripened cheese.</title>
        <authorList>
            <consortium name="US DOE Joint Genome Institute (JGI-PGF)"/>
            <person name="Walter F."/>
            <person name="Albersmeier A."/>
            <person name="Kalinowski J."/>
            <person name="Ruckert C."/>
        </authorList>
    </citation>
    <scope>NUCLEOTIDE SEQUENCE</scope>
    <source>
        <strain evidence="3">KCTC 32337</strain>
    </source>
</reference>
<dbReference type="Gene3D" id="1.10.150.690">
    <property type="entry name" value="DUF2063"/>
    <property type="match status" value="1"/>
</dbReference>
<dbReference type="InterPro" id="IPR044922">
    <property type="entry name" value="DUF2063_N_sf"/>
</dbReference>
<evidence type="ECO:0000313" key="3">
    <source>
        <dbReference type="EMBL" id="GGZ55230.1"/>
    </source>
</evidence>
<dbReference type="Gene3D" id="3.90.930.50">
    <property type="match status" value="1"/>
</dbReference>
<protein>
    <submittedName>
        <fullName evidence="3">DUF2063 domain-containing protein</fullName>
    </submittedName>
</protein>
<evidence type="ECO:0000313" key="4">
    <source>
        <dbReference type="Proteomes" id="UP000622604"/>
    </source>
</evidence>
<comment type="caution">
    <text evidence="3">The sequence shown here is derived from an EMBL/GenBank/DDBJ whole genome shotgun (WGS) entry which is preliminary data.</text>
</comment>
<dbReference type="Pfam" id="PF22106">
    <property type="entry name" value="NGO1945_C"/>
    <property type="match status" value="1"/>
</dbReference>
<evidence type="ECO:0000259" key="2">
    <source>
        <dbReference type="Pfam" id="PF22106"/>
    </source>
</evidence>
<dbReference type="Pfam" id="PF09836">
    <property type="entry name" value="DUF2063"/>
    <property type="match status" value="1"/>
</dbReference>
<name>A0A8H9I899_9ALTE</name>